<reference evidence="1" key="1">
    <citation type="journal article" date="2013" name="Nature">
        <title>Draft genome of the wheat A-genome progenitor Triticum urartu.</title>
        <authorList>
            <person name="Ling H.Q."/>
            <person name="Zhao S."/>
            <person name="Liu D."/>
            <person name="Wang J."/>
            <person name="Sun H."/>
            <person name="Zhang C."/>
            <person name="Fan H."/>
            <person name="Li D."/>
            <person name="Dong L."/>
            <person name="Tao Y."/>
            <person name="Gao C."/>
            <person name="Wu H."/>
            <person name="Li Y."/>
            <person name="Cui Y."/>
            <person name="Guo X."/>
            <person name="Zheng S."/>
            <person name="Wang B."/>
            <person name="Yu K."/>
            <person name="Liang Q."/>
            <person name="Yang W."/>
            <person name="Lou X."/>
            <person name="Chen J."/>
            <person name="Feng M."/>
            <person name="Jian J."/>
            <person name="Zhang X."/>
            <person name="Luo G."/>
            <person name="Jiang Y."/>
            <person name="Liu J."/>
            <person name="Wang Z."/>
            <person name="Sha Y."/>
            <person name="Zhang B."/>
            <person name="Wu H."/>
            <person name="Tang D."/>
            <person name="Shen Q."/>
            <person name="Xue P."/>
            <person name="Zou S."/>
            <person name="Wang X."/>
            <person name="Liu X."/>
            <person name="Wang F."/>
            <person name="Yang Y."/>
            <person name="An X."/>
            <person name="Dong Z."/>
            <person name="Zhang K."/>
            <person name="Zhang X."/>
            <person name="Luo M.C."/>
            <person name="Dvorak J."/>
            <person name="Tong Y."/>
            <person name="Wang J."/>
            <person name="Yang H."/>
            <person name="Li Z."/>
            <person name="Wang D."/>
            <person name="Zhang A."/>
            <person name="Wang J."/>
        </authorList>
    </citation>
    <scope>NUCLEOTIDE SEQUENCE</scope>
</reference>
<evidence type="ECO:0000313" key="1">
    <source>
        <dbReference type="EMBL" id="EMS66090.1"/>
    </source>
</evidence>
<gene>
    <name evidence="1" type="ORF">TRIUR3_30289</name>
</gene>
<sequence length="85" mass="9195">MPEKTPRWVLMWTEGCGGGKVFSWILLVGRGDEIPGGCIVLLDIFMAGATGATVLEVGGAEEAMTDPMKCTQGIELVSYFMFTLY</sequence>
<proteinExistence type="predicted"/>
<name>M8ALZ7_TRIUA</name>
<organism evidence="1">
    <name type="scientific">Triticum urartu</name>
    <name type="common">Red wild einkorn</name>
    <name type="synonym">Crithodium urartu</name>
    <dbReference type="NCBI Taxonomy" id="4572"/>
    <lineage>
        <taxon>Eukaryota</taxon>
        <taxon>Viridiplantae</taxon>
        <taxon>Streptophyta</taxon>
        <taxon>Embryophyta</taxon>
        <taxon>Tracheophyta</taxon>
        <taxon>Spermatophyta</taxon>
        <taxon>Magnoliopsida</taxon>
        <taxon>Liliopsida</taxon>
        <taxon>Poales</taxon>
        <taxon>Poaceae</taxon>
        <taxon>BOP clade</taxon>
        <taxon>Pooideae</taxon>
        <taxon>Triticodae</taxon>
        <taxon>Triticeae</taxon>
        <taxon>Triticinae</taxon>
        <taxon>Triticum</taxon>
    </lineage>
</organism>
<accession>M8ALZ7</accession>
<dbReference type="AlphaFoldDB" id="M8ALZ7"/>
<dbReference type="EMBL" id="KD035621">
    <property type="protein sequence ID" value="EMS66090.1"/>
    <property type="molecule type" value="Genomic_DNA"/>
</dbReference>
<protein>
    <submittedName>
        <fullName evidence="1">Uncharacterized protein</fullName>
    </submittedName>
</protein>